<keyword evidence="4" id="KW-0067">ATP-binding</keyword>
<dbReference type="GO" id="GO:0004386">
    <property type="term" value="F:helicase activity"/>
    <property type="evidence" value="ECO:0007669"/>
    <property type="project" value="UniProtKB-KW"/>
</dbReference>
<reference evidence="5 6" key="1">
    <citation type="submission" date="2024-01" db="EMBL/GenBank/DDBJ databases">
        <title>Genome assemblies of Stephania.</title>
        <authorList>
            <person name="Yang L."/>
        </authorList>
    </citation>
    <scope>NUCLEOTIDE SEQUENCE [LARGE SCALE GENOMIC DNA]</scope>
    <source>
        <strain evidence="5">YNDBR</strain>
        <tissue evidence="5">Leaf</tissue>
    </source>
</reference>
<dbReference type="EMBL" id="JBBNAF010000005">
    <property type="protein sequence ID" value="KAK9143309.1"/>
    <property type="molecule type" value="Genomic_DNA"/>
</dbReference>
<dbReference type="Proteomes" id="UP001420932">
    <property type="component" value="Unassembled WGS sequence"/>
</dbReference>
<dbReference type="GO" id="GO:0005524">
    <property type="term" value="F:ATP binding"/>
    <property type="evidence" value="ECO:0007669"/>
    <property type="project" value="UniProtKB-KW"/>
</dbReference>
<gene>
    <name evidence="5" type="ORF">Syun_012709</name>
</gene>
<dbReference type="GO" id="GO:0016787">
    <property type="term" value="F:hydrolase activity"/>
    <property type="evidence" value="ECO:0007669"/>
    <property type="project" value="UniProtKB-KW"/>
</dbReference>
<comment type="caution">
    <text evidence="5">The sequence shown here is derived from an EMBL/GenBank/DDBJ whole genome shotgun (WGS) entry which is preliminary data.</text>
</comment>
<dbReference type="GO" id="GO:0006281">
    <property type="term" value="P:DNA repair"/>
    <property type="evidence" value="ECO:0007669"/>
    <property type="project" value="TreeGrafter"/>
</dbReference>
<dbReference type="AlphaFoldDB" id="A0AAP0K0R5"/>
<keyword evidence="6" id="KW-1185">Reference proteome</keyword>
<protein>
    <submittedName>
        <fullName evidence="5">Uncharacterized protein</fullName>
    </submittedName>
</protein>
<evidence type="ECO:0000256" key="3">
    <source>
        <dbReference type="ARBA" id="ARBA00022806"/>
    </source>
</evidence>
<keyword evidence="3" id="KW-0347">Helicase</keyword>
<evidence type="ECO:0000313" key="6">
    <source>
        <dbReference type="Proteomes" id="UP001420932"/>
    </source>
</evidence>
<evidence type="ECO:0000256" key="1">
    <source>
        <dbReference type="ARBA" id="ARBA00022741"/>
    </source>
</evidence>
<evidence type="ECO:0000256" key="4">
    <source>
        <dbReference type="ARBA" id="ARBA00022840"/>
    </source>
</evidence>
<sequence>MFQNLVDGHKLETLYPDVYINVHEYGMGIDIAKGVFGIYQGASNHEELHNLMKATIMIRRLKKEVLSEICCLVDQHTRLESLGMLAIATMMRHTEDAASKDDVAMEEDDEEENEDYHLIDVEVSIPYSQVGPTKYIDRDKPPITFHYNFLHYSKINIFLRV</sequence>
<keyword evidence="2" id="KW-0378">Hydrolase</keyword>
<name>A0AAP0K0R5_9MAGN</name>
<dbReference type="GO" id="GO:0004520">
    <property type="term" value="F:DNA endonuclease activity"/>
    <property type="evidence" value="ECO:0007669"/>
    <property type="project" value="TreeGrafter"/>
</dbReference>
<dbReference type="GO" id="GO:0043596">
    <property type="term" value="C:nuclear replication fork"/>
    <property type="evidence" value="ECO:0007669"/>
    <property type="project" value="TreeGrafter"/>
</dbReference>
<accession>A0AAP0K0R5</accession>
<proteinExistence type="predicted"/>
<dbReference type="GO" id="GO:0031297">
    <property type="term" value="P:replication fork processing"/>
    <property type="evidence" value="ECO:0007669"/>
    <property type="project" value="TreeGrafter"/>
</dbReference>
<organism evidence="5 6">
    <name type="scientific">Stephania yunnanensis</name>
    <dbReference type="NCBI Taxonomy" id="152371"/>
    <lineage>
        <taxon>Eukaryota</taxon>
        <taxon>Viridiplantae</taxon>
        <taxon>Streptophyta</taxon>
        <taxon>Embryophyta</taxon>
        <taxon>Tracheophyta</taxon>
        <taxon>Spermatophyta</taxon>
        <taxon>Magnoliopsida</taxon>
        <taxon>Ranunculales</taxon>
        <taxon>Menispermaceae</taxon>
        <taxon>Menispermoideae</taxon>
        <taxon>Cissampelideae</taxon>
        <taxon>Stephania</taxon>
    </lineage>
</organism>
<dbReference type="PANTHER" id="PTHR45766">
    <property type="entry name" value="DNA ANNEALING HELICASE AND ENDONUCLEASE ZRANB3 FAMILY MEMBER"/>
    <property type="match status" value="1"/>
</dbReference>
<evidence type="ECO:0000313" key="5">
    <source>
        <dbReference type="EMBL" id="KAK9143309.1"/>
    </source>
</evidence>
<keyword evidence="1" id="KW-0547">Nucleotide-binding</keyword>
<evidence type="ECO:0000256" key="2">
    <source>
        <dbReference type="ARBA" id="ARBA00022801"/>
    </source>
</evidence>
<dbReference type="PANTHER" id="PTHR45766:SF3">
    <property type="entry name" value="DNA ANNEALING HELICASE AND ENDONUCLEASE ZRANB3"/>
    <property type="match status" value="1"/>
</dbReference>